<evidence type="ECO:0000313" key="3">
    <source>
        <dbReference type="EMBL" id="CAG9319598.1"/>
    </source>
</evidence>
<keyword evidence="2" id="KW-0812">Transmembrane</keyword>
<evidence type="ECO:0000256" key="1">
    <source>
        <dbReference type="SAM" id="Coils"/>
    </source>
</evidence>
<name>A0AAU9IXJ4_9CILI</name>
<feature type="coiled-coil region" evidence="1">
    <location>
        <begin position="6"/>
        <end position="33"/>
    </location>
</feature>
<keyword evidence="4" id="KW-1185">Reference proteome</keyword>
<organism evidence="3 4">
    <name type="scientific">Blepharisma stoltei</name>
    <dbReference type="NCBI Taxonomy" id="1481888"/>
    <lineage>
        <taxon>Eukaryota</taxon>
        <taxon>Sar</taxon>
        <taxon>Alveolata</taxon>
        <taxon>Ciliophora</taxon>
        <taxon>Postciliodesmatophora</taxon>
        <taxon>Heterotrichea</taxon>
        <taxon>Heterotrichida</taxon>
        <taxon>Blepharismidae</taxon>
        <taxon>Blepharisma</taxon>
    </lineage>
</organism>
<sequence length="118" mass="13427">MESIDLVAMTKELERLRKELKEKKEFIHELTLTNKKLITDCKLLKLTLRAATKGETQLLLYKSETTKIEESGPSKEPLPQPPSFNLQSIICITISIFFLGILISIGSMFLIVSLNKVY</sequence>
<feature type="transmembrane region" description="Helical" evidence="2">
    <location>
        <begin position="86"/>
        <end position="112"/>
    </location>
</feature>
<gene>
    <name evidence="3" type="ORF">BSTOLATCC_MIC24149</name>
</gene>
<keyword evidence="2" id="KW-1133">Transmembrane helix</keyword>
<evidence type="ECO:0000256" key="2">
    <source>
        <dbReference type="SAM" id="Phobius"/>
    </source>
</evidence>
<protein>
    <submittedName>
        <fullName evidence="3">Uncharacterized protein</fullName>
    </submittedName>
</protein>
<keyword evidence="2" id="KW-0472">Membrane</keyword>
<accession>A0AAU9IXJ4</accession>
<keyword evidence="1" id="KW-0175">Coiled coil</keyword>
<dbReference type="EMBL" id="CAJZBQ010000023">
    <property type="protein sequence ID" value="CAG9319598.1"/>
    <property type="molecule type" value="Genomic_DNA"/>
</dbReference>
<comment type="caution">
    <text evidence="3">The sequence shown here is derived from an EMBL/GenBank/DDBJ whole genome shotgun (WGS) entry which is preliminary data.</text>
</comment>
<evidence type="ECO:0000313" key="4">
    <source>
        <dbReference type="Proteomes" id="UP001162131"/>
    </source>
</evidence>
<reference evidence="3" key="1">
    <citation type="submission" date="2021-09" db="EMBL/GenBank/DDBJ databases">
        <authorList>
            <consortium name="AG Swart"/>
            <person name="Singh M."/>
            <person name="Singh A."/>
            <person name="Seah K."/>
            <person name="Emmerich C."/>
        </authorList>
    </citation>
    <scope>NUCLEOTIDE SEQUENCE</scope>
    <source>
        <strain evidence="3">ATCC30299</strain>
    </source>
</reference>
<proteinExistence type="predicted"/>
<dbReference type="Proteomes" id="UP001162131">
    <property type="component" value="Unassembled WGS sequence"/>
</dbReference>
<dbReference type="AlphaFoldDB" id="A0AAU9IXJ4"/>